<dbReference type="KEGG" id="jeo:JMA_16040"/>
<evidence type="ECO:0000313" key="2">
    <source>
        <dbReference type="Proteomes" id="UP000031449"/>
    </source>
</evidence>
<keyword evidence="2" id="KW-1185">Reference proteome</keyword>
<gene>
    <name evidence="1" type="ORF">JMA_16040</name>
</gene>
<dbReference type="HOGENOM" id="CLU_3153776_0_0_9"/>
<evidence type="ECO:0000313" key="1">
    <source>
        <dbReference type="EMBL" id="AJD90921.1"/>
    </source>
</evidence>
<protein>
    <recommendedName>
        <fullName evidence="3">PRC-barrel domain-containing protein</fullName>
    </recommendedName>
</protein>
<accession>A0A0B5ALD7</accession>
<dbReference type="Proteomes" id="UP000031449">
    <property type="component" value="Chromosome"/>
</dbReference>
<dbReference type="BioCyc" id="JESP1508404:G14D9-10859-MONOMER"/>
<dbReference type="AlphaFoldDB" id="A0A0B5ALD7"/>
<organism evidence="1 2">
    <name type="scientific">Jeotgalibacillus malaysiensis</name>
    <dbReference type="NCBI Taxonomy" id="1508404"/>
    <lineage>
        <taxon>Bacteria</taxon>
        <taxon>Bacillati</taxon>
        <taxon>Bacillota</taxon>
        <taxon>Bacilli</taxon>
        <taxon>Bacillales</taxon>
        <taxon>Caryophanaceae</taxon>
        <taxon>Jeotgalibacillus</taxon>
    </lineage>
</organism>
<dbReference type="STRING" id="1508404.JMA_16040"/>
<proteinExistence type="predicted"/>
<name>A0A0B5ALD7_9BACL</name>
<reference evidence="1 2" key="1">
    <citation type="submission" date="2014-08" db="EMBL/GenBank/DDBJ databases">
        <title>Complete genome of a marine bacteria Jeotgalibacillus malaysiensis.</title>
        <authorList>
            <person name="Yaakop A.S."/>
            <person name="Chan K.-G."/>
            <person name="Goh K.M."/>
        </authorList>
    </citation>
    <scope>NUCLEOTIDE SEQUENCE [LARGE SCALE GENOMIC DNA]</scope>
    <source>
        <strain evidence="1 2">D5</strain>
    </source>
</reference>
<sequence>MIDSFVLQGQGGWFNRGEEVRIKWKDVAKIGNDVILVKNIDKAEGLIN</sequence>
<dbReference type="EMBL" id="CP009416">
    <property type="protein sequence ID" value="AJD90921.1"/>
    <property type="molecule type" value="Genomic_DNA"/>
</dbReference>
<evidence type="ECO:0008006" key="3">
    <source>
        <dbReference type="Google" id="ProtNLM"/>
    </source>
</evidence>